<reference evidence="2 3" key="1">
    <citation type="submission" date="2024-09" db="EMBL/GenBank/DDBJ databases">
        <authorList>
            <person name="Sun Q."/>
            <person name="Mori K."/>
        </authorList>
    </citation>
    <scope>NUCLEOTIDE SEQUENCE [LARGE SCALE GENOMIC DNA]</scope>
    <source>
        <strain evidence="2 3">CCM 7609</strain>
    </source>
</reference>
<feature type="compositionally biased region" description="Low complexity" evidence="1">
    <location>
        <begin position="7"/>
        <end position="16"/>
    </location>
</feature>
<evidence type="ECO:0000313" key="2">
    <source>
        <dbReference type="EMBL" id="MFB9075203.1"/>
    </source>
</evidence>
<comment type="caution">
    <text evidence="2">The sequence shown here is derived from an EMBL/GenBank/DDBJ whole genome shotgun (WGS) entry which is preliminary data.</text>
</comment>
<accession>A0ABV5G8B8</accession>
<name>A0ABV5G8B8_9MICC</name>
<proteinExistence type="predicted"/>
<dbReference type="Proteomes" id="UP001589575">
    <property type="component" value="Unassembled WGS sequence"/>
</dbReference>
<evidence type="ECO:0000313" key="3">
    <source>
        <dbReference type="Proteomes" id="UP001589575"/>
    </source>
</evidence>
<organism evidence="2 3">
    <name type="scientific">Citricoccus parietis</name>
    <dbReference type="NCBI Taxonomy" id="592307"/>
    <lineage>
        <taxon>Bacteria</taxon>
        <taxon>Bacillati</taxon>
        <taxon>Actinomycetota</taxon>
        <taxon>Actinomycetes</taxon>
        <taxon>Micrococcales</taxon>
        <taxon>Micrococcaceae</taxon>
        <taxon>Citricoccus</taxon>
    </lineage>
</organism>
<protein>
    <submittedName>
        <fullName evidence="2">Uncharacterized protein</fullName>
    </submittedName>
</protein>
<dbReference type="EMBL" id="JBHMFI010000022">
    <property type="protein sequence ID" value="MFB9075203.1"/>
    <property type="molecule type" value="Genomic_DNA"/>
</dbReference>
<sequence length="70" mass="7590">MLRSLTSPGPGSSPCRSPRRISSRISRPWGSPPAGRGGRGRESGPAVRLRGRTPGRPAPSRRPHRRSHCQ</sequence>
<feature type="compositionally biased region" description="Low complexity" evidence="1">
    <location>
        <begin position="23"/>
        <end position="34"/>
    </location>
</feature>
<keyword evidence="3" id="KW-1185">Reference proteome</keyword>
<feature type="compositionally biased region" description="Basic residues" evidence="1">
    <location>
        <begin position="49"/>
        <end position="70"/>
    </location>
</feature>
<evidence type="ECO:0000256" key="1">
    <source>
        <dbReference type="SAM" id="MobiDB-lite"/>
    </source>
</evidence>
<gene>
    <name evidence="2" type="ORF">ACFFX0_30135</name>
</gene>
<feature type="region of interest" description="Disordered" evidence="1">
    <location>
        <begin position="1"/>
        <end position="70"/>
    </location>
</feature>